<dbReference type="PANTHER" id="PTHR47718:SF7">
    <property type="entry name" value="PROTEIN FAR1-RELATED SEQUENCE"/>
    <property type="match status" value="1"/>
</dbReference>
<dbReference type="PROSITE" id="PS50007">
    <property type="entry name" value="PIPLC_X_DOMAIN"/>
    <property type="match status" value="1"/>
</dbReference>
<name>A0A9N9NKM8_9GLOM</name>
<organism evidence="1 2">
    <name type="scientific">Funneliformis caledonium</name>
    <dbReference type="NCBI Taxonomy" id="1117310"/>
    <lineage>
        <taxon>Eukaryota</taxon>
        <taxon>Fungi</taxon>
        <taxon>Fungi incertae sedis</taxon>
        <taxon>Mucoromycota</taxon>
        <taxon>Glomeromycotina</taxon>
        <taxon>Glomeromycetes</taxon>
        <taxon>Glomerales</taxon>
        <taxon>Glomeraceae</taxon>
        <taxon>Funneliformis</taxon>
    </lineage>
</organism>
<dbReference type="AlphaFoldDB" id="A0A9N9NKM8"/>
<protein>
    <submittedName>
        <fullName evidence="1">6036_t:CDS:1</fullName>
    </submittedName>
</protein>
<feature type="non-terminal residue" evidence="1">
    <location>
        <position position="1"/>
    </location>
</feature>
<sequence>FEMDHSDLNNEVIDKESFFKQEGEIASRAGITKRKPLEVLHIPDAAFNQASRLSYGKQAGFVWRIQDKYSDKNGGVYKYVFECHHAGKFLSKKTATNSSNQRNRNSIKTSCTCFINICWPFKSSGLTITKLNLTHHGHTLNPDTIHFANIYRQLPQNIMNKIEFYINMISNISQHTLRQLLQGEFKDQLFLNKDLANTIQRFRKGNIMDNEQDPENDASNLLKQLQRLKENDPMWFISYHSIEIVLPTTRYLHCIFHIIQNLKKHLTRPLGSRYKEFQTDLFSCRNTLFETIFESRFELLYTNYPEASSYLRTTLYPIKYRWAKCFTFQDFNAGMSSTQRVKSINAIIHKFVNSHSTLMECFNGIQNLLAAELQKAEYRDYLANLPFSITSSSAVRIFPNLVEKLKEILTDEKSDPSDCLEDAIDKCQIALNYLINRINIDNIVEIWKVKHMATNIKLINYVALCQDYSHISLLKNRWYKKGVDIDNINTIYDSFGIYKQTDAEIKNSTLIS</sequence>
<dbReference type="Proteomes" id="UP000789570">
    <property type="component" value="Unassembled WGS sequence"/>
</dbReference>
<accession>A0A9N9NKM8</accession>
<dbReference type="OrthoDB" id="2404678at2759"/>
<proteinExistence type="predicted"/>
<keyword evidence="2" id="KW-1185">Reference proteome</keyword>
<dbReference type="EMBL" id="CAJVPQ010014108">
    <property type="protein sequence ID" value="CAG8738274.1"/>
    <property type="molecule type" value="Genomic_DNA"/>
</dbReference>
<reference evidence="1" key="1">
    <citation type="submission" date="2021-06" db="EMBL/GenBank/DDBJ databases">
        <authorList>
            <person name="Kallberg Y."/>
            <person name="Tangrot J."/>
            <person name="Rosling A."/>
        </authorList>
    </citation>
    <scope>NUCLEOTIDE SEQUENCE</scope>
    <source>
        <strain evidence="1">UK204</strain>
    </source>
</reference>
<evidence type="ECO:0000313" key="2">
    <source>
        <dbReference type="Proteomes" id="UP000789570"/>
    </source>
</evidence>
<feature type="non-terminal residue" evidence="1">
    <location>
        <position position="512"/>
    </location>
</feature>
<evidence type="ECO:0000313" key="1">
    <source>
        <dbReference type="EMBL" id="CAG8738274.1"/>
    </source>
</evidence>
<comment type="caution">
    <text evidence="1">The sequence shown here is derived from an EMBL/GenBank/DDBJ whole genome shotgun (WGS) entry which is preliminary data.</text>
</comment>
<gene>
    <name evidence="1" type="ORF">FCALED_LOCUS15451</name>
</gene>
<dbReference type="PANTHER" id="PTHR47718">
    <property type="entry name" value="OS01G0519700 PROTEIN"/>
    <property type="match status" value="1"/>
</dbReference>